<keyword evidence="2" id="KW-1185">Reference proteome</keyword>
<reference evidence="1 2" key="1">
    <citation type="submission" date="2019-03" db="EMBL/GenBank/DDBJ databases">
        <title>First draft genome of Liparis tanakae, snailfish: a comprehensive survey of snailfish specific genes.</title>
        <authorList>
            <person name="Kim W."/>
            <person name="Song I."/>
            <person name="Jeong J.-H."/>
            <person name="Kim D."/>
            <person name="Kim S."/>
            <person name="Ryu S."/>
            <person name="Song J.Y."/>
            <person name="Lee S.K."/>
        </authorList>
    </citation>
    <scope>NUCLEOTIDE SEQUENCE [LARGE SCALE GENOMIC DNA]</scope>
    <source>
        <tissue evidence="1">Muscle</tissue>
    </source>
</reference>
<name>A0A4Z2FH43_9TELE</name>
<sequence length="71" mass="8168">MGTSLYWGWPGWVLPSSGAWVTVGMDLFTNTCLFSTFSPEPHTRHITSAVHDDRHRFKLAHLQRRPPSEEM</sequence>
<protein>
    <submittedName>
        <fullName evidence="1">Uncharacterized protein</fullName>
    </submittedName>
</protein>
<dbReference type="Proteomes" id="UP000314294">
    <property type="component" value="Unassembled WGS sequence"/>
</dbReference>
<gene>
    <name evidence="1" type="ORF">EYF80_049743</name>
</gene>
<proteinExistence type="predicted"/>
<organism evidence="1 2">
    <name type="scientific">Liparis tanakae</name>
    <name type="common">Tanaka's snailfish</name>
    <dbReference type="NCBI Taxonomy" id="230148"/>
    <lineage>
        <taxon>Eukaryota</taxon>
        <taxon>Metazoa</taxon>
        <taxon>Chordata</taxon>
        <taxon>Craniata</taxon>
        <taxon>Vertebrata</taxon>
        <taxon>Euteleostomi</taxon>
        <taxon>Actinopterygii</taxon>
        <taxon>Neopterygii</taxon>
        <taxon>Teleostei</taxon>
        <taxon>Neoteleostei</taxon>
        <taxon>Acanthomorphata</taxon>
        <taxon>Eupercaria</taxon>
        <taxon>Perciformes</taxon>
        <taxon>Cottioidei</taxon>
        <taxon>Cottales</taxon>
        <taxon>Liparidae</taxon>
        <taxon>Liparis</taxon>
    </lineage>
</organism>
<evidence type="ECO:0000313" key="2">
    <source>
        <dbReference type="Proteomes" id="UP000314294"/>
    </source>
</evidence>
<dbReference type="EMBL" id="SRLO01001219">
    <property type="protein sequence ID" value="TNN40094.1"/>
    <property type="molecule type" value="Genomic_DNA"/>
</dbReference>
<comment type="caution">
    <text evidence="1">The sequence shown here is derived from an EMBL/GenBank/DDBJ whole genome shotgun (WGS) entry which is preliminary data.</text>
</comment>
<evidence type="ECO:0000313" key="1">
    <source>
        <dbReference type="EMBL" id="TNN40094.1"/>
    </source>
</evidence>
<dbReference type="AlphaFoldDB" id="A0A4Z2FH43"/>
<accession>A0A4Z2FH43</accession>